<dbReference type="InterPro" id="IPR016163">
    <property type="entry name" value="Ald_DH_C"/>
</dbReference>
<comment type="caution">
    <text evidence="6">The sequence shown here is derived from an EMBL/GenBank/DDBJ whole genome shotgun (WGS) entry which is preliminary data.</text>
</comment>
<evidence type="ECO:0000313" key="6">
    <source>
        <dbReference type="EMBL" id="MFC6154649.1"/>
    </source>
</evidence>
<organism evidence="6 7">
    <name type="scientific">Nocardioides yefusunii</name>
    <dbReference type="NCBI Taxonomy" id="2500546"/>
    <lineage>
        <taxon>Bacteria</taxon>
        <taxon>Bacillati</taxon>
        <taxon>Actinomycetota</taxon>
        <taxon>Actinomycetes</taxon>
        <taxon>Propionibacteriales</taxon>
        <taxon>Nocardioidaceae</taxon>
        <taxon>Nocardioides</taxon>
    </lineage>
</organism>
<feature type="compositionally biased region" description="Low complexity" evidence="4">
    <location>
        <begin position="1"/>
        <end position="13"/>
    </location>
</feature>
<feature type="domain" description="Aldehyde dehydrogenase" evidence="5">
    <location>
        <begin position="65"/>
        <end position="516"/>
    </location>
</feature>
<feature type="active site" evidence="2">
    <location>
        <position position="289"/>
    </location>
</feature>
<dbReference type="EC" id="1.2.1.79" evidence="6"/>
<keyword evidence="7" id="KW-1185">Reference proteome</keyword>
<dbReference type="PANTHER" id="PTHR11699">
    <property type="entry name" value="ALDEHYDE DEHYDROGENASE-RELATED"/>
    <property type="match status" value="1"/>
</dbReference>
<feature type="region of interest" description="Disordered" evidence="4">
    <location>
        <begin position="1"/>
        <end position="33"/>
    </location>
</feature>
<gene>
    <name evidence="6" type="ORF">ACFPWU_13355</name>
</gene>
<keyword evidence="1 3" id="KW-0560">Oxidoreductase</keyword>
<dbReference type="GO" id="GO:0036243">
    <property type="term" value="F:succinate-semialdehyde dehydrogenase (NADP+) activity"/>
    <property type="evidence" value="ECO:0007669"/>
    <property type="project" value="UniProtKB-EC"/>
</dbReference>
<proteinExistence type="inferred from homology"/>
<dbReference type="Gene3D" id="3.40.605.10">
    <property type="entry name" value="Aldehyde Dehydrogenase, Chain A, domain 1"/>
    <property type="match status" value="1"/>
</dbReference>
<dbReference type="InterPro" id="IPR029510">
    <property type="entry name" value="Ald_DH_CS_GLU"/>
</dbReference>
<dbReference type="SUPFAM" id="SSF53720">
    <property type="entry name" value="ALDH-like"/>
    <property type="match status" value="1"/>
</dbReference>
<evidence type="ECO:0000256" key="1">
    <source>
        <dbReference type="ARBA" id="ARBA00023002"/>
    </source>
</evidence>
<dbReference type="PROSITE" id="PS00687">
    <property type="entry name" value="ALDEHYDE_DEHYDR_GLU"/>
    <property type="match status" value="1"/>
</dbReference>
<reference evidence="7" key="1">
    <citation type="journal article" date="2019" name="Int. J. Syst. Evol. Microbiol.">
        <title>The Global Catalogue of Microorganisms (GCM) 10K type strain sequencing project: providing services to taxonomists for standard genome sequencing and annotation.</title>
        <authorList>
            <consortium name="The Broad Institute Genomics Platform"/>
            <consortium name="The Broad Institute Genome Sequencing Center for Infectious Disease"/>
            <person name="Wu L."/>
            <person name="Ma J."/>
        </authorList>
    </citation>
    <scope>NUCLEOTIDE SEQUENCE [LARGE SCALE GENOMIC DNA]</scope>
    <source>
        <strain evidence="7">DFY28</strain>
    </source>
</reference>
<protein>
    <submittedName>
        <fullName evidence="6">Succinic semialdehyde dehydrogenase</fullName>
        <ecNumber evidence="6">1.2.1.79</ecNumber>
    </submittedName>
</protein>
<accession>A0ABW1R1A5</accession>
<dbReference type="InterPro" id="IPR016162">
    <property type="entry name" value="Ald_DH_N"/>
</dbReference>
<dbReference type="Pfam" id="PF00171">
    <property type="entry name" value="Aldedh"/>
    <property type="match status" value="1"/>
</dbReference>
<evidence type="ECO:0000313" key="7">
    <source>
        <dbReference type="Proteomes" id="UP001596098"/>
    </source>
</evidence>
<evidence type="ECO:0000256" key="4">
    <source>
        <dbReference type="SAM" id="MobiDB-lite"/>
    </source>
</evidence>
<comment type="similarity">
    <text evidence="3">Belongs to the aldehyde dehydrogenase family.</text>
</comment>
<evidence type="ECO:0000259" key="5">
    <source>
        <dbReference type="Pfam" id="PF00171"/>
    </source>
</evidence>
<dbReference type="NCBIfam" id="NF006916">
    <property type="entry name" value="PRK09407.1"/>
    <property type="match status" value="1"/>
</dbReference>
<dbReference type="InterPro" id="IPR016161">
    <property type="entry name" value="Ald_DH/histidinol_DH"/>
</dbReference>
<dbReference type="InterPro" id="IPR015590">
    <property type="entry name" value="Aldehyde_DH_dom"/>
</dbReference>
<evidence type="ECO:0000256" key="3">
    <source>
        <dbReference type="RuleBase" id="RU003345"/>
    </source>
</evidence>
<evidence type="ECO:0000256" key="2">
    <source>
        <dbReference type="PROSITE-ProRule" id="PRU10007"/>
    </source>
</evidence>
<dbReference type="RefSeq" id="WP_128220940.1">
    <property type="nucleotide sequence ID" value="NZ_CP034929.1"/>
</dbReference>
<dbReference type="Proteomes" id="UP001596098">
    <property type="component" value="Unassembled WGS sequence"/>
</dbReference>
<dbReference type="Gene3D" id="3.40.309.10">
    <property type="entry name" value="Aldehyde Dehydrogenase, Chain A, domain 2"/>
    <property type="match status" value="1"/>
</dbReference>
<sequence>MTAETAAPGAPAEVESGVGPTAPRTSNEVGSVRPTWVSDSRVARWTSWVRQGADPDAPVGSQTGLAPWTLEPTAAVPVSTTVDVTDAVRSARAAHADWARTPFRERAEIALRFHDLLLAEQDEVIDLIQWETGKARFSAWQEIGQVAALARHYGRRAEHYLAPQKRRGMVPGATVVKELRVPKGVIGVISPWNYPLYLGVGDVLPALLAGNAVVSKADSQTPLTLLWTRDLMARAGLPDDVWQVVTGAGGVTGAAIVEAADFIMFTGSTATGRRLGAQAGERLIGASLELGGKNPLLVRADADLVAAAHGAANAAFANTGQMCIHVERIHVHENVYDEFKHEFVAAVEAMRLGAAYDYDVEVGSLTSTEQLATVAEHVRDAVERGASLLSGGRARPDVGPLFHELTVLEGVTADMKVYDEETFGPVVSLYSFRDDDDAVAQANRGSYGLSASIWGKDVRAAEALALRIRAGAVNINDGAAAAAGSVEAGMGGMGDSGLGRRHGAEGIRKYTDAQTVARQRWMPLGPPPGSSVERFVHATTKQLGLMKRIGLR</sequence>
<dbReference type="EMBL" id="JBHSQI010000008">
    <property type="protein sequence ID" value="MFC6154649.1"/>
    <property type="molecule type" value="Genomic_DNA"/>
</dbReference>
<name>A0ABW1R1A5_9ACTN</name>